<dbReference type="PANTHER" id="PTHR38471">
    <property type="entry name" value="FOUR HELIX BUNDLE PROTEIN"/>
    <property type="match status" value="1"/>
</dbReference>
<name>W2C392_9BACT</name>
<accession>W2C392</accession>
<organism evidence="1 2">
    <name type="scientific">Tannerella sp. oral taxon BU063 isolate Cell 2</name>
    <dbReference type="NCBI Taxonomy" id="1411148"/>
    <lineage>
        <taxon>Bacteria</taxon>
        <taxon>Pseudomonadati</taxon>
        <taxon>Bacteroidota</taxon>
        <taxon>Bacteroidia</taxon>
        <taxon>Bacteroidales</taxon>
        <taxon>Tannerellaceae</taxon>
        <taxon>Tannerella</taxon>
    </lineage>
</organism>
<proteinExistence type="predicted"/>
<reference evidence="1 2" key="1">
    <citation type="submission" date="2013-11" db="EMBL/GenBank/DDBJ databases">
        <title>Single cell genomics of uncultured Tannerella BU063 (oral taxon 286).</title>
        <authorList>
            <person name="Beall C.J."/>
            <person name="Campbell A.G."/>
            <person name="Griffen A.L."/>
            <person name="Podar M."/>
            <person name="Leys E.J."/>
        </authorList>
    </citation>
    <scope>NUCLEOTIDE SEQUENCE [LARGE SCALE GENOMIC DNA]</scope>
    <source>
        <strain evidence="1">Cell 2</strain>
    </source>
</reference>
<comment type="caution">
    <text evidence="1">The sequence shown here is derived from an EMBL/GenBank/DDBJ whole genome shotgun (WGS) entry which is preliminary data.</text>
</comment>
<dbReference type="NCBIfam" id="TIGR02436">
    <property type="entry name" value="four helix bundle protein"/>
    <property type="match status" value="1"/>
</dbReference>
<gene>
    <name evidence="1" type="ORF">N425_08745</name>
</gene>
<sequence length="123" mass="14374">MSREIRTHKDLLVWQQGMELVVLVYRMTWTFPKYEIYALSNQMQRAAVSIPTNVAEGFGRRGRQELVQFLYIALGSASEVETLLIIAERLNYINHESFRKTEELLDNIIRMIGGLIRSIKQKE</sequence>
<dbReference type="EMBL" id="AYUF01000469">
    <property type="protein sequence ID" value="ETK01605.1"/>
    <property type="molecule type" value="Genomic_DNA"/>
</dbReference>
<dbReference type="Pfam" id="PF05635">
    <property type="entry name" value="23S_rRNA_IVP"/>
    <property type="match status" value="1"/>
</dbReference>
<protein>
    <recommendedName>
        <fullName evidence="3">S23 ribosomal protein</fullName>
    </recommendedName>
</protein>
<dbReference type="SUPFAM" id="SSF158446">
    <property type="entry name" value="IVS-encoded protein-like"/>
    <property type="match status" value="1"/>
</dbReference>
<evidence type="ECO:0000313" key="1">
    <source>
        <dbReference type="EMBL" id="ETK01605.1"/>
    </source>
</evidence>
<dbReference type="AlphaFoldDB" id="W2C392"/>
<dbReference type="InterPro" id="IPR012657">
    <property type="entry name" value="23S_rRNA-intervening_sequence"/>
</dbReference>
<evidence type="ECO:0008006" key="3">
    <source>
        <dbReference type="Google" id="ProtNLM"/>
    </source>
</evidence>
<dbReference type="Gene3D" id="1.20.1440.60">
    <property type="entry name" value="23S rRNA-intervening sequence"/>
    <property type="match status" value="1"/>
</dbReference>
<dbReference type="InterPro" id="IPR036583">
    <property type="entry name" value="23S_rRNA_IVS_sf"/>
</dbReference>
<evidence type="ECO:0000313" key="2">
    <source>
        <dbReference type="Proteomes" id="UP000018837"/>
    </source>
</evidence>
<dbReference type="NCBIfam" id="NF008911">
    <property type="entry name" value="PRK12275.1-2"/>
    <property type="match status" value="1"/>
</dbReference>
<dbReference type="PANTHER" id="PTHR38471:SF2">
    <property type="entry name" value="FOUR HELIX BUNDLE PROTEIN"/>
    <property type="match status" value="1"/>
</dbReference>
<dbReference type="Proteomes" id="UP000018837">
    <property type="component" value="Unassembled WGS sequence"/>
</dbReference>
<dbReference type="CDD" id="cd16377">
    <property type="entry name" value="23S_rRNA_IVP_like"/>
    <property type="match status" value="1"/>
</dbReference>